<evidence type="ECO:0000256" key="1">
    <source>
        <dbReference type="SAM" id="MobiDB-lite"/>
    </source>
</evidence>
<feature type="compositionally biased region" description="Basic and acidic residues" evidence="1">
    <location>
        <begin position="112"/>
        <end position="121"/>
    </location>
</feature>
<dbReference type="Proteomes" id="UP000315295">
    <property type="component" value="Unassembled WGS sequence"/>
</dbReference>
<keyword evidence="3" id="KW-1185">Reference proteome</keyword>
<dbReference type="PANTHER" id="PTHR48191">
    <property type="entry name" value="PROTEIN HHL1 CHLOROPLASTIC"/>
    <property type="match status" value="1"/>
</dbReference>
<dbReference type="PANTHER" id="PTHR48191:SF2">
    <property type="entry name" value="PROTEIN HHL1, CHLOROPLASTIC"/>
    <property type="match status" value="1"/>
</dbReference>
<name>A0A540LKY0_MALBA</name>
<dbReference type="STRING" id="106549.A0A540LKY0"/>
<evidence type="ECO:0000313" key="2">
    <source>
        <dbReference type="EMBL" id="TQD86989.1"/>
    </source>
</evidence>
<accession>A0A540LKY0</accession>
<reference evidence="2 3" key="1">
    <citation type="journal article" date="2019" name="G3 (Bethesda)">
        <title>Sequencing of a Wild Apple (Malus baccata) Genome Unravels the Differences Between Cultivated and Wild Apple Species Regarding Disease Resistance and Cold Tolerance.</title>
        <authorList>
            <person name="Chen X."/>
        </authorList>
    </citation>
    <scope>NUCLEOTIDE SEQUENCE [LARGE SCALE GENOMIC DNA]</scope>
    <source>
        <strain evidence="3">cv. Shandingzi</strain>
        <tissue evidence="2">Leaves</tissue>
    </source>
</reference>
<evidence type="ECO:0000313" key="3">
    <source>
        <dbReference type="Proteomes" id="UP000315295"/>
    </source>
</evidence>
<dbReference type="InterPro" id="IPR045388">
    <property type="entry name" value="HHL1-like"/>
</dbReference>
<dbReference type="EMBL" id="VIEB01000551">
    <property type="protein sequence ID" value="TQD86989.1"/>
    <property type="molecule type" value="Genomic_DNA"/>
</dbReference>
<organism evidence="2 3">
    <name type="scientific">Malus baccata</name>
    <name type="common">Siberian crab apple</name>
    <name type="synonym">Pyrus baccata</name>
    <dbReference type="NCBI Taxonomy" id="106549"/>
    <lineage>
        <taxon>Eukaryota</taxon>
        <taxon>Viridiplantae</taxon>
        <taxon>Streptophyta</taxon>
        <taxon>Embryophyta</taxon>
        <taxon>Tracheophyta</taxon>
        <taxon>Spermatophyta</taxon>
        <taxon>Magnoliopsida</taxon>
        <taxon>eudicotyledons</taxon>
        <taxon>Gunneridae</taxon>
        <taxon>Pentapetalae</taxon>
        <taxon>rosids</taxon>
        <taxon>fabids</taxon>
        <taxon>Rosales</taxon>
        <taxon>Rosaceae</taxon>
        <taxon>Amygdaloideae</taxon>
        <taxon>Maleae</taxon>
        <taxon>Malus</taxon>
    </lineage>
</organism>
<protein>
    <submittedName>
        <fullName evidence="2">Uncharacterized protein</fullName>
    </submittedName>
</protein>
<dbReference type="AlphaFoldDB" id="A0A540LKY0"/>
<feature type="region of interest" description="Disordered" evidence="1">
    <location>
        <begin position="105"/>
        <end position="128"/>
    </location>
</feature>
<proteinExistence type="predicted"/>
<sequence length="149" mass="16748">MVSDLYVQPEFCGENTSNEVIGLDLNLSSMSCLPYPSLSTLEDDSTNWVIPLVKKTTNHKRLKQEHDANYGSNLPTKDKLKTTFDKVKDFFGDAKESFGKLTTLNLSESEESEGKTEEQGKQHSNLRLPGSIPFPLTYLKQRLPITLHA</sequence>
<comment type="caution">
    <text evidence="2">The sequence shown here is derived from an EMBL/GenBank/DDBJ whole genome shotgun (WGS) entry which is preliminary data.</text>
</comment>
<gene>
    <name evidence="2" type="ORF">C1H46_027437</name>
</gene>